<name>A0A511JM21_9CELL</name>
<keyword evidence="4" id="KW-1185">Reference proteome</keyword>
<dbReference type="EMBL" id="BJWH01000013">
    <property type="protein sequence ID" value="GEL98994.1"/>
    <property type="molecule type" value="Genomic_DNA"/>
</dbReference>
<dbReference type="InterPro" id="IPR025295">
    <property type="entry name" value="eCIS_core_dom"/>
</dbReference>
<dbReference type="AlphaFoldDB" id="A0A511JM21"/>
<organism evidence="3 4">
    <name type="scientific">Cellulomonas terrae</name>
    <dbReference type="NCBI Taxonomy" id="311234"/>
    <lineage>
        <taxon>Bacteria</taxon>
        <taxon>Bacillati</taxon>
        <taxon>Actinomycetota</taxon>
        <taxon>Actinomycetes</taxon>
        <taxon>Micrococcales</taxon>
        <taxon>Cellulomonadaceae</taxon>
        <taxon>Cellulomonas</taxon>
    </lineage>
</organism>
<feature type="region of interest" description="Disordered" evidence="1">
    <location>
        <begin position="1"/>
        <end position="36"/>
    </location>
</feature>
<gene>
    <name evidence="3" type="ORF">CTE05_25410</name>
</gene>
<dbReference type="Pfam" id="PF13699">
    <property type="entry name" value="eCIS_core"/>
    <property type="match status" value="1"/>
</dbReference>
<feature type="region of interest" description="Disordered" evidence="1">
    <location>
        <begin position="67"/>
        <end position="91"/>
    </location>
</feature>
<dbReference type="OrthoDB" id="9153660at2"/>
<protein>
    <recommendedName>
        <fullName evidence="2">eCIS core domain-containing protein</fullName>
    </recommendedName>
</protein>
<evidence type="ECO:0000313" key="4">
    <source>
        <dbReference type="Proteomes" id="UP000321049"/>
    </source>
</evidence>
<evidence type="ECO:0000313" key="3">
    <source>
        <dbReference type="EMBL" id="GEL98994.1"/>
    </source>
</evidence>
<dbReference type="Proteomes" id="UP000321049">
    <property type="component" value="Unassembled WGS sequence"/>
</dbReference>
<comment type="caution">
    <text evidence="3">The sequence shown here is derived from an EMBL/GenBank/DDBJ whole genome shotgun (WGS) entry which is preliminary data.</text>
</comment>
<proteinExistence type="predicted"/>
<evidence type="ECO:0000259" key="2">
    <source>
        <dbReference type="Pfam" id="PF13699"/>
    </source>
</evidence>
<dbReference type="RefSeq" id="WP_146846669.1">
    <property type="nucleotide sequence ID" value="NZ_BJWH01000013.1"/>
</dbReference>
<feature type="domain" description="eCIS core" evidence="2">
    <location>
        <begin position="123"/>
        <end position="195"/>
    </location>
</feature>
<feature type="compositionally biased region" description="Low complexity" evidence="1">
    <location>
        <begin position="13"/>
        <end position="31"/>
    </location>
</feature>
<evidence type="ECO:0000256" key="1">
    <source>
        <dbReference type="SAM" id="MobiDB-lite"/>
    </source>
</evidence>
<reference evidence="3 4" key="1">
    <citation type="submission" date="2019-07" db="EMBL/GenBank/DDBJ databases">
        <title>Whole genome shotgun sequence of Cellulomonas terrae NBRC 100819.</title>
        <authorList>
            <person name="Hosoyama A."/>
            <person name="Uohara A."/>
            <person name="Ohji S."/>
            <person name="Ichikawa N."/>
        </authorList>
    </citation>
    <scope>NUCLEOTIDE SEQUENCE [LARGE SCALE GENOMIC DNA]</scope>
    <source>
        <strain evidence="3 4">NBRC 100819</strain>
    </source>
</reference>
<sequence>MIATSSHASRAVPPGAAPATEASTAPATGEPSAAPHVPVAGLAVGHVHDPAEAAADARAEGALARLIRAGQRRNPTTPGLGPRPGPVRRAPAPVAGPRIGPAGGVLDAPTTARIEALRRRGRPMPGLVRERMEHAFGARLDQVRVHDGPEVARLNADISAHAFTTGNDIFFGGSGFAPAEPAGERVLAHEIAHVLDDGPSTVRRAPVKREGADDDEFTDTDYPALRLKRAVKDEDIFEIRNAGAFLGHWVVWLEDCDYFPYDPACSWRLEGAPKIDLAAVIGAAVGPVVHTDYLAVGATGTGLANVAQRSRLRTSGLISCVAWVLYNTHAAYMTHIYVSDPLKVRQAGIADQVRALVQLFTKKAGSAPTHVKIHVDKEQHAYTASEPPAWLYLLVPPGTDYTMSRGTGVLEHLVQPGVGPGVPTHWEGDPIKLTYDT</sequence>
<accession>A0A511JM21</accession>